<dbReference type="Gene3D" id="3.40.140.10">
    <property type="entry name" value="Cytidine Deaminase, domain 2"/>
    <property type="match status" value="1"/>
</dbReference>
<evidence type="ECO:0000256" key="7">
    <source>
        <dbReference type="ARBA" id="ARBA00022723"/>
    </source>
</evidence>
<evidence type="ECO:0000256" key="9">
    <source>
        <dbReference type="ARBA" id="ARBA00022857"/>
    </source>
</evidence>
<dbReference type="CDD" id="cd01284">
    <property type="entry name" value="Riboflavin_deaminase-reductase"/>
    <property type="match status" value="1"/>
</dbReference>
<dbReference type="Pfam" id="PF00383">
    <property type="entry name" value="dCMP_cyt_deam_1"/>
    <property type="match status" value="1"/>
</dbReference>
<organism evidence="16 17">
    <name type="scientific">Cytobacillus gottheilii</name>
    <dbReference type="NCBI Taxonomy" id="859144"/>
    <lineage>
        <taxon>Bacteria</taxon>
        <taxon>Bacillati</taxon>
        <taxon>Bacillota</taxon>
        <taxon>Bacilli</taxon>
        <taxon>Bacillales</taxon>
        <taxon>Bacillaceae</taxon>
        <taxon>Cytobacillus</taxon>
    </lineage>
</organism>
<dbReference type="InterPro" id="IPR050765">
    <property type="entry name" value="Riboflavin_Biosynth_HTPR"/>
</dbReference>
<dbReference type="SUPFAM" id="SSF53927">
    <property type="entry name" value="Cytidine deaminase-like"/>
    <property type="match status" value="1"/>
</dbReference>
<feature type="domain" description="CMP/dCMP-type deaminase" evidence="15">
    <location>
        <begin position="1"/>
        <end position="117"/>
    </location>
</feature>
<evidence type="ECO:0000256" key="1">
    <source>
        <dbReference type="ARBA" id="ARBA00002151"/>
    </source>
</evidence>
<dbReference type="InterPro" id="IPR016193">
    <property type="entry name" value="Cytidine_deaminase-like"/>
</dbReference>
<dbReference type="PROSITE" id="PS00903">
    <property type="entry name" value="CYT_DCMP_DEAMINASES_1"/>
    <property type="match status" value="1"/>
</dbReference>
<reference evidence="16 17" key="1">
    <citation type="submission" date="2021-03" db="EMBL/GenBank/DDBJ databases">
        <title>The first data on the complete genome of the tetrodotoxin-producing bacterium.</title>
        <authorList>
            <person name="Melnikova D.I."/>
            <person name="Nijland R."/>
            <person name="Magarlamov T.Y."/>
        </authorList>
    </citation>
    <scope>NUCLEOTIDE SEQUENCE [LARGE SCALE GENOMIC DNA]</scope>
    <source>
        <strain evidence="16 17">1839</strain>
    </source>
</reference>
<evidence type="ECO:0000256" key="5">
    <source>
        <dbReference type="ARBA" id="ARBA00007417"/>
    </source>
</evidence>
<dbReference type="NCBIfam" id="TIGR00326">
    <property type="entry name" value="eubact_ribD"/>
    <property type="match status" value="1"/>
</dbReference>
<evidence type="ECO:0000256" key="3">
    <source>
        <dbReference type="ARBA" id="ARBA00004910"/>
    </source>
</evidence>
<dbReference type="InterPro" id="IPR002125">
    <property type="entry name" value="CMP_dCMP_dom"/>
</dbReference>
<dbReference type="InterPro" id="IPR024072">
    <property type="entry name" value="DHFR-like_dom_sf"/>
</dbReference>
<dbReference type="PROSITE" id="PS51747">
    <property type="entry name" value="CYT_DCMP_DEAMINASES_2"/>
    <property type="match status" value="1"/>
</dbReference>
<dbReference type="EMBL" id="CP071709">
    <property type="protein sequence ID" value="QVY63852.1"/>
    <property type="molecule type" value="Genomic_DNA"/>
</dbReference>
<dbReference type="PANTHER" id="PTHR38011">
    <property type="entry name" value="DIHYDROFOLATE REDUCTASE FAMILY PROTEIN (AFU_ORTHOLOGUE AFUA_8G06820)"/>
    <property type="match status" value="1"/>
</dbReference>
<comment type="similarity">
    <text evidence="4 14">In the N-terminal section; belongs to the cytidine and deoxycytidylate deaminase family.</text>
</comment>
<comment type="catalytic activity">
    <reaction evidence="13 14">
        <text>2,5-diamino-6-hydroxy-4-(5-phosphoribosylamino)-pyrimidine + H2O + H(+) = 5-amino-6-(5-phospho-D-ribosylamino)uracil + NH4(+)</text>
        <dbReference type="Rhea" id="RHEA:21868"/>
        <dbReference type="ChEBI" id="CHEBI:15377"/>
        <dbReference type="ChEBI" id="CHEBI:15378"/>
        <dbReference type="ChEBI" id="CHEBI:28938"/>
        <dbReference type="ChEBI" id="CHEBI:58453"/>
        <dbReference type="ChEBI" id="CHEBI:58614"/>
        <dbReference type="EC" id="3.5.4.26"/>
    </reaction>
</comment>
<keyword evidence="14 16" id="KW-0378">Hydrolase</keyword>
<dbReference type="NCBIfam" id="TIGR00227">
    <property type="entry name" value="ribD_Cterm"/>
    <property type="match status" value="1"/>
</dbReference>
<dbReference type="InterPro" id="IPR002734">
    <property type="entry name" value="RibDG_C"/>
</dbReference>
<evidence type="ECO:0000256" key="8">
    <source>
        <dbReference type="ARBA" id="ARBA00022833"/>
    </source>
</evidence>
<name>A0ABX8FII5_9BACI</name>
<dbReference type="InterPro" id="IPR004794">
    <property type="entry name" value="Eubact_RibD"/>
</dbReference>
<comment type="pathway">
    <text evidence="3 14">Cofactor biosynthesis; riboflavin biosynthesis; 5-amino-6-(D-ribitylamino)uracil from GTP: step 3/4.</text>
</comment>
<comment type="pathway">
    <text evidence="2 14">Cofactor biosynthesis; riboflavin biosynthesis; 5-amino-6-(D-ribitylamino)uracil from GTP: step 2/4.</text>
</comment>
<dbReference type="GO" id="GO:0008835">
    <property type="term" value="F:diaminohydroxyphosphoribosylaminopyrimidine deaminase activity"/>
    <property type="evidence" value="ECO:0007669"/>
    <property type="project" value="UniProtKB-EC"/>
</dbReference>
<dbReference type="Proteomes" id="UP000679247">
    <property type="component" value="Chromosome"/>
</dbReference>
<keyword evidence="17" id="KW-1185">Reference proteome</keyword>
<dbReference type="Pfam" id="PF01872">
    <property type="entry name" value="RibD_C"/>
    <property type="match status" value="1"/>
</dbReference>
<comment type="similarity">
    <text evidence="5 14">In the C-terminal section; belongs to the HTP reductase family.</text>
</comment>
<comment type="catalytic activity">
    <reaction evidence="12 14">
        <text>5-amino-6-(5-phospho-D-ribitylamino)uracil + NADP(+) = 5-amino-6-(5-phospho-D-ribosylamino)uracil + NADPH + H(+)</text>
        <dbReference type="Rhea" id="RHEA:17845"/>
        <dbReference type="ChEBI" id="CHEBI:15378"/>
        <dbReference type="ChEBI" id="CHEBI:57783"/>
        <dbReference type="ChEBI" id="CHEBI:58349"/>
        <dbReference type="ChEBI" id="CHEBI:58421"/>
        <dbReference type="ChEBI" id="CHEBI:58453"/>
        <dbReference type="EC" id="1.1.1.193"/>
    </reaction>
</comment>
<evidence type="ECO:0000256" key="13">
    <source>
        <dbReference type="ARBA" id="ARBA00049886"/>
    </source>
</evidence>
<dbReference type="EC" id="1.1.1.193" evidence="14"/>
<evidence type="ECO:0000256" key="11">
    <source>
        <dbReference type="ARBA" id="ARBA00023268"/>
    </source>
</evidence>
<proteinExistence type="inferred from homology"/>
<dbReference type="Gene3D" id="3.40.430.10">
    <property type="entry name" value="Dihydrofolate Reductase, subunit A"/>
    <property type="match status" value="1"/>
</dbReference>
<keyword evidence="11" id="KW-0511">Multifunctional enzyme</keyword>
<dbReference type="PIRSF" id="PIRSF006769">
    <property type="entry name" value="RibD"/>
    <property type="match status" value="1"/>
</dbReference>
<comment type="cofactor">
    <cofactor evidence="14">
        <name>Zn(2+)</name>
        <dbReference type="ChEBI" id="CHEBI:29105"/>
    </cofactor>
    <text evidence="14">Binds 1 zinc ion.</text>
</comment>
<comment type="function">
    <text evidence="1 14">Converts 2,5-diamino-6-(ribosylamino)-4(3h)-pyrimidinone 5'-phosphate into 5-amino-6-(ribosylamino)-2,4(1h,3h)-pyrimidinedione 5'-phosphate.</text>
</comment>
<evidence type="ECO:0000259" key="15">
    <source>
        <dbReference type="PROSITE" id="PS51747"/>
    </source>
</evidence>
<dbReference type="InterPro" id="IPR011549">
    <property type="entry name" value="RibD_C"/>
</dbReference>
<accession>A0ABX8FII5</accession>
<dbReference type="InterPro" id="IPR016192">
    <property type="entry name" value="APOBEC/CMP_deaminase_Zn-bd"/>
</dbReference>
<dbReference type="EC" id="3.5.4.26" evidence="14"/>
<keyword evidence="8 14" id="KW-0862">Zinc</keyword>
<evidence type="ECO:0000256" key="14">
    <source>
        <dbReference type="PIRNR" id="PIRNR006769"/>
    </source>
</evidence>
<keyword evidence="7 14" id="KW-0479">Metal-binding</keyword>
<evidence type="ECO:0000313" key="17">
    <source>
        <dbReference type="Proteomes" id="UP000679247"/>
    </source>
</evidence>
<evidence type="ECO:0000256" key="6">
    <source>
        <dbReference type="ARBA" id="ARBA00022619"/>
    </source>
</evidence>
<dbReference type="GO" id="GO:0008703">
    <property type="term" value="F:5-amino-6-(5-phosphoribosylamino)uracil reductase activity"/>
    <property type="evidence" value="ECO:0007669"/>
    <property type="project" value="UniProtKB-EC"/>
</dbReference>
<dbReference type="PANTHER" id="PTHR38011:SF7">
    <property type="entry name" value="2,5-DIAMINO-6-RIBOSYLAMINO-4(3H)-PYRIMIDINONE 5'-PHOSPHATE REDUCTASE"/>
    <property type="match status" value="1"/>
</dbReference>
<keyword evidence="6 14" id="KW-0686">Riboflavin biosynthesis</keyword>
<gene>
    <name evidence="16" type="primary">ribD</name>
    <name evidence="16" type="ORF">J1899_17920</name>
</gene>
<evidence type="ECO:0000256" key="12">
    <source>
        <dbReference type="ARBA" id="ARBA00049861"/>
    </source>
</evidence>
<keyword evidence="9 14" id="KW-0521">NADP</keyword>
<evidence type="ECO:0000256" key="10">
    <source>
        <dbReference type="ARBA" id="ARBA00023002"/>
    </source>
</evidence>
<evidence type="ECO:0000256" key="4">
    <source>
        <dbReference type="ARBA" id="ARBA00005259"/>
    </source>
</evidence>
<keyword evidence="10 14" id="KW-0560">Oxidoreductase</keyword>
<dbReference type="SUPFAM" id="SSF53597">
    <property type="entry name" value="Dihydrofolate reductase-like"/>
    <property type="match status" value="1"/>
</dbReference>
<evidence type="ECO:0000256" key="2">
    <source>
        <dbReference type="ARBA" id="ARBA00004882"/>
    </source>
</evidence>
<sequence length="361" mass="39560">MRIALDLARSAEGQTSPNPLVGAVCVKDGQIIGTGAHLKAGTPHAEVHAITMAHDRAKGADLYVTLEPCAHRGKTPPCTNLIINSGIRRVVIACTDPNPLVKGKGISQLKQAGIEVVTGVLEKEAAFLNRAFFHYIQYGTPYVTLKAAATLDGRIAASSGDSKWITSREAREDVHYLRHIHDAILVGAQTVIADNPFLTTRLPHGGKNPIRIVLDRRLQTPNTANVVTDEAVKTIIFTQVPLEEQIKQYESSFVHIEVIPKSQAFLPSVLKYLGGIGVMTLLVEGGSRVHSSFIDENLADELYLYLAPKLIGNGISFFSSEKRNWMKDSENLHILDMRTFGLDLRLHAQFQKEESASCLLE</sequence>
<evidence type="ECO:0000313" key="16">
    <source>
        <dbReference type="EMBL" id="QVY63852.1"/>
    </source>
</evidence>
<protein>
    <recommendedName>
        <fullName evidence="14">Riboflavin biosynthesis protein RibD</fullName>
    </recommendedName>
    <domain>
        <recommendedName>
            <fullName evidence="14">Diaminohydroxyphosphoribosylaminopyrimidine deaminase</fullName>
            <shortName evidence="14">DRAP deaminase</shortName>
            <ecNumber evidence="14">3.5.4.26</ecNumber>
        </recommendedName>
        <alternativeName>
            <fullName evidence="14">Riboflavin-specific deaminase</fullName>
        </alternativeName>
    </domain>
    <domain>
        <recommendedName>
            <fullName evidence="14">5-amino-6-(5-phosphoribosylamino)uracil reductase</fullName>
            <ecNumber evidence="14">1.1.1.193</ecNumber>
        </recommendedName>
        <alternativeName>
            <fullName evidence="14">HTP reductase</fullName>
        </alternativeName>
    </domain>
</protein>